<proteinExistence type="predicted"/>
<organism evidence="1 2">
    <name type="scientific">Halovenus aranensis</name>
    <dbReference type="NCBI Taxonomy" id="890420"/>
    <lineage>
        <taxon>Archaea</taxon>
        <taxon>Methanobacteriati</taxon>
        <taxon>Methanobacteriota</taxon>
        <taxon>Stenosarchaea group</taxon>
        <taxon>Halobacteria</taxon>
        <taxon>Halobacteriales</taxon>
        <taxon>Haloarculaceae</taxon>
        <taxon>Halovenus</taxon>
    </lineage>
</organism>
<sequence>MSTDKLVLCATDGEAAELVSGVITSAEPGLTDDELAELSAVVDYLQGDDDA</sequence>
<keyword evidence="2" id="KW-1185">Reference proteome</keyword>
<evidence type="ECO:0000313" key="2">
    <source>
        <dbReference type="Proteomes" id="UP000198856"/>
    </source>
</evidence>
<dbReference type="AlphaFoldDB" id="A0A1G8W0M2"/>
<protein>
    <submittedName>
        <fullName evidence="1">Uncharacterized protein</fullName>
    </submittedName>
</protein>
<dbReference type="RefSeq" id="WP_176765279.1">
    <property type="nucleotide sequence ID" value="NZ_FNFC01000008.1"/>
</dbReference>
<gene>
    <name evidence="1" type="ORF">SAMN05216226_10810</name>
</gene>
<name>A0A1G8W0M2_9EURY</name>
<reference evidence="1 2" key="1">
    <citation type="submission" date="2016-10" db="EMBL/GenBank/DDBJ databases">
        <authorList>
            <person name="de Groot N.N."/>
        </authorList>
    </citation>
    <scope>NUCLEOTIDE SEQUENCE [LARGE SCALE GENOMIC DNA]</scope>
    <source>
        <strain evidence="1 2">IBRC-M10015</strain>
    </source>
</reference>
<accession>A0A1G8W0M2</accession>
<evidence type="ECO:0000313" key="1">
    <source>
        <dbReference type="EMBL" id="SDJ71914.1"/>
    </source>
</evidence>
<dbReference type="Proteomes" id="UP000198856">
    <property type="component" value="Unassembled WGS sequence"/>
</dbReference>
<dbReference type="EMBL" id="FNFC01000008">
    <property type="protein sequence ID" value="SDJ71914.1"/>
    <property type="molecule type" value="Genomic_DNA"/>
</dbReference>